<keyword evidence="1" id="KW-0472">Membrane</keyword>
<dbReference type="InterPro" id="IPR050965">
    <property type="entry name" value="UPF0336/Enoyl-CoA_hydratase"/>
</dbReference>
<gene>
    <name evidence="3" type="ORF">HJC23_005328</name>
</gene>
<reference evidence="3 4" key="1">
    <citation type="journal article" date="2020" name="G3 (Bethesda)">
        <title>Improved Reference Genome for Cyclotella cryptica CCMP332, a Model for Cell Wall Morphogenesis, Salinity Adaptation, and Lipid Production in Diatoms (Bacillariophyta).</title>
        <authorList>
            <person name="Roberts W.R."/>
            <person name="Downey K.M."/>
            <person name="Ruck E.C."/>
            <person name="Traller J.C."/>
            <person name="Alverson A.J."/>
        </authorList>
    </citation>
    <scope>NUCLEOTIDE SEQUENCE [LARGE SCALE GENOMIC DNA]</scope>
    <source>
        <strain evidence="3 4">CCMP332</strain>
    </source>
</reference>
<dbReference type="GO" id="GO:0016836">
    <property type="term" value="F:hydro-lyase activity"/>
    <property type="evidence" value="ECO:0007669"/>
    <property type="project" value="UniProtKB-ARBA"/>
</dbReference>
<keyword evidence="1" id="KW-0812">Transmembrane</keyword>
<dbReference type="Proteomes" id="UP001516023">
    <property type="component" value="Unassembled WGS sequence"/>
</dbReference>
<feature type="domain" description="MaoC-like" evidence="2">
    <location>
        <begin position="83"/>
        <end position="181"/>
    </location>
</feature>
<protein>
    <recommendedName>
        <fullName evidence="2">MaoC-like domain-containing protein</fullName>
    </recommendedName>
</protein>
<sequence>MICRSHFMTTYSRVAAQGDQFLRMTALCMQTLMKSPSSRKRNYLSTLDKSDQERPISRPVVGTIPLYGKGLQIGQFAESHALFSQEDVQTYGTLICDMNPVHFPCNDKQKNEYFDTQQMQTRHGPIVHGMLLSSIFSSIFGTLVPGAIYRSQSLRFCNSVGVGENVTGRVIVQKLKQVSRNGNGVLCTCETLVVKGKHIMLPNGSRGDEEVLAVSGEAQVWLPRATVKTD</sequence>
<name>A0ABD3P6M3_9STRA</name>
<accession>A0ABD3P6M3</accession>
<comment type="caution">
    <text evidence="3">The sequence shown here is derived from an EMBL/GenBank/DDBJ whole genome shotgun (WGS) entry which is preliminary data.</text>
</comment>
<dbReference type="PANTHER" id="PTHR43437">
    <property type="entry name" value="HYDROXYACYL-THIOESTER DEHYDRATASE TYPE 2, MITOCHONDRIAL-RELATED"/>
    <property type="match status" value="1"/>
</dbReference>
<dbReference type="Gene3D" id="3.10.129.10">
    <property type="entry name" value="Hotdog Thioesterase"/>
    <property type="match status" value="1"/>
</dbReference>
<dbReference type="EMBL" id="JABMIG020000250">
    <property type="protein sequence ID" value="KAL3783835.1"/>
    <property type="molecule type" value="Genomic_DNA"/>
</dbReference>
<proteinExistence type="predicted"/>
<feature type="transmembrane region" description="Helical" evidence="1">
    <location>
        <begin position="126"/>
        <end position="149"/>
    </location>
</feature>
<organism evidence="3 4">
    <name type="scientific">Cyclotella cryptica</name>
    <dbReference type="NCBI Taxonomy" id="29204"/>
    <lineage>
        <taxon>Eukaryota</taxon>
        <taxon>Sar</taxon>
        <taxon>Stramenopiles</taxon>
        <taxon>Ochrophyta</taxon>
        <taxon>Bacillariophyta</taxon>
        <taxon>Coscinodiscophyceae</taxon>
        <taxon>Thalassiosirophycidae</taxon>
        <taxon>Stephanodiscales</taxon>
        <taxon>Stephanodiscaceae</taxon>
        <taxon>Cyclotella</taxon>
    </lineage>
</organism>
<evidence type="ECO:0000259" key="2">
    <source>
        <dbReference type="Pfam" id="PF01575"/>
    </source>
</evidence>
<keyword evidence="1" id="KW-1133">Transmembrane helix</keyword>
<evidence type="ECO:0000313" key="3">
    <source>
        <dbReference type="EMBL" id="KAL3783835.1"/>
    </source>
</evidence>
<dbReference type="InterPro" id="IPR002539">
    <property type="entry name" value="MaoC-like_dom"/>
</dbReference>
<keyword evidence="4" id="KW-1185">Reference proteome</keyword>
<dbReference type="InterPro" id="IPR029069">
    <property type="entry name" value="HotDog_dom_sf"/>
</dbReference>
<dbReference type="PANTHER" id="PTHR43437:SF3">
    <property type="entry name" value="HYDROXYACYL-THIOESTER DEHYDRATASE TYPE 2, MITOCHONDRIAL"/>
    <property type="match status" value="1"/>
</dbReference>
<dbReference type="AlphaFoldDB" id="A0ABD3P6M3"/>
<dbReference type="Pfam" id="PF01575">
    <property type="entry name" value="MaoC_dehydratas"/>
    <property type="match status" value="1"/>
</dbReference>
<dbReference type="SUPFAM" id="SSF54637">
    <property type="entry name" value="Thioesterase/thiol ester dehydrase-isomerase"/>
    <property type="match status" value="1"/>
</dbReference>
<evidence type="ECO:0000256" key="1">
    <source>
        <dbReference type="SAM" id="Phobius"/>
    </source>
</evidence>
<evidence type="ECO:0000313" key="4">
    <source>
        <dbReference type="Proteomes" id="UP001516023"/>
    </source>
</evidence>